<accession>A0AAV3PZ90</accession>
<feature type="region of interest" description="Disordered" evidence="1">
    <location>
        <begin position="1"/>
        <end position="64"/>
    </location>
</feature>
<name>A0AAV3PZ90_LITER</name>
<gene>
    <name evidence="2" type="ORF">LIER_14420</name>
</gene>
<reference evidence="2 3" key="1">
    <citation type="submission" date="2024-01" db="EMBL/GenBank/DDBJ databases">
        <title>The complete chloroplast genome sequence of Lithospermum erythrorhizon: insights into the phylogenetic relationship among Boraginaceae species and the maternal lineages of purple gromwells.</title>
        <authorList>
            <person name="Okada T."/>
            <person name="Watanabe K."/>
        </authorList>
    </citation>
    <scope>NUCLEOTIDE SEQUENCE [LARGE SCALE GENOMIC DNA]</scope>
</reference>
<comment type="caution">
    <text evidence="2">The sequence shown here is derived from an EMBL/GenBank/DDBJ whole genome shotgun (WGS) entry which is preliminary data.</text>
</comment>
<evidence type="ECO:0000256" key="1">
    <source>
        <dbReference type="SAM" id="MobiDB-lite"/>
    </source>
</evidence>
<dbReference type="Proteomes" id="UP001454036">
    <property type="component" value="Unassembled WGS sequence"/>
</dbReference>
<protein>
    <submittedName>
        <fullName evidence="2">Uncharacterized protein</fullName>
    </submittedName>
</protein>
<sequence>MQVFMAPRGGKTRTKKNVTEQDEREPFDDEGLSGKHDDVTTSDTVPESSGRVRGPDRPRSSRLVGEGKLIVTRYDRKILGHGVPRFFRDQIRKRLEDLWPRYSDVD</sequence>
<keyword evidence="3" id="KW-1185">Reference proteome</keyword>
<evidence type="ECO:0000313" key="3">
    <source>
        <dbReference type="Proteomes" id="UP001454036"/>
    </source>
</evidence>
<evidence type="ECO:0000313" key="2">
    <source>
        <dbReference type="EMBL" id="GAA0157079.1"/>
    </source>
</evidence>
<organism evidence="2 3">
    <name type="scientific">Lithospermum erythrorhizon</name>
    <name type="common">Purple gromwell</name>
    <name type="synonym">Lithospermum officinale var. erythrorhizon</name>
    <dbReference type="NCBI Taxonomy" id="34254"/>
    <lineage>
        <taxon>Eukaryota</taxon>
        <taxon>Viridiplantae</taxon>
        <taxon>Streptophyta</taxon>
        <taxon>Embryophyta</taxon>
        <taxon>Tracheophyta</taxon>
        <taxon>Spermatophyta</taxon>
        <taxon>Magnoliopsida</taxon>
        <taxon>eudicotyledons</taxon>
        <taxon>Gunneridae</taxon>
        <taxon>Pentapetalae</taxon>
        <taxon>asterids</taxon>
        <taxon>lamiids</taxon>
        <taxon>Boraginales</taxon>
        <taxon>Boraginaceae</taxon>
        <taxon>Boraginoideae</taxon>
        <taxon>Lithospermeae</taxon>
        <taxon>Lithospermum</taxon>
    </lineage>
</organism>
<proteinExistence type="predicted"/>
<feature type="compositionally biased region" description="Acidic residues" evidence="1">
    <location>
        <begin position="20"/>
        <end position="31"/>
    </location>
</feature>
<dbReference type="EMBL" id="BAABME010003020">
    <property type="protein sequence ID" value="GAA0157079.1"/>
    <property type="molecule type" value="Genomic_DNA"/>
</dbReference>
<dbReference type="AlphaFoldDB" id="A0AAV3PZ90"/>